<name>A0ABQ1HXF0_9ALTE</name>
<proteinExistence type="predicted"/>
<gene>
    <name evidence="1" type="ORF">GCM10007414_04780</name>
</gene>
<keyword evidence="2" id="KW-1185">Reference proteome</keyword>
<organism evidence="1 2">
    <name type="scientific">Agarivorans gilvus</name>
    <dbReference type="NCBI Taxonomy" id="680279"/>
    <lineage>
        <taxon>Bacteria</taxon>
        <taxon>Pseudomonadati</taxon>
        <taxon>Pseudomonadota</taxon>
        <taxon>Gammaproteobacteria</taxon>
        <taxon>Alteromonadales</taxon>
        <taxon>Alteromonadaceae</taxon>
        <taxon>Agarivorans</taxon>
    </lineage>
</organism>
<dbReference type="Proteomes" id="UP000651977">
    <property type="component" value="Unassembled WGS sequence"/>
</dbReference>
<evidence type="ECO:0000313" key="1">
    <source>
        <dbReference type="EMBL" id="GGA95066.1"/>
    </source>
</evidence>
<reference evidence="2" key="1">
    <citation type="journal article" date="2019" name="Int. J. Syst. Evol. Microbiol.">
        <title>The Global Catalogue of Microorganisms (GCM) 10K type strain sequencing project: providing services to taxonomists for standard genome sequencing and annotation.</title>
        <authorList>
            <consortium name="The Broad Institute Genomics Platform"/>
            <consortium name="The Broad Institute Genome Sequencing Center for Infectious Disease"/>
            <person name="Wu L."/>
            <person name="Ma J."/>
        </authorList>
    </citation>
    <scope>NUCLEOTIDE SEQUENCE [LARGE SCALE GENOMIC DNA]</scope>
    <source>
        <strain evidence="2">CGMCC 1.10131</strain>
    </source>
</reference>
<dbReference type="EMBL" id="BMDY01000002">
    <property type="protein sequence ID" value="GGA95066.1"/>
    <property type="molecule type" value="Genomic_DNA"/>
</dbReference>
<accession>A0ABQ1HXF0</accession>
<comment type="caution">
    <text evidence="1">The sequence shown here is derived from an EMBL/GenBank/DDBJ whole genome shotgun (WGS) entry which is preliminary data.</text>
</comment>
<protein>
    <submittedName>
        <fullName evidence="1">Uncharacterized protein</fullName>
    </submittedName>
</protein>
<evidence type="ECO:0000313" key="2">
    <source>
        <dbReference type="Proteomes" id="UP000651977"/>
    </source>
</evidence>
<sequence>MLKLALIFIGFVVSWPAWALNSGSYSKFVYAEWGNYQVAQIRPFEYAIEQGQLSSIAYSAQFSDVMRRVIPEVSELGPYYQEYLLGRDFSRALVSLVTEYGCLEYRFRHALPHTRECGGYVDDERVKEYFPFSGGYFLQQPLRVYQRGKAGNQQMGYALYLKAGNKYQPSSIWYPVHQIGSAFGRAISSKQLVLTVSVNFEKLDAAGAPESTLFETPRVLWLVLPEAKQIAAQANEQAAGRYAAKQAQVLIVEL</sequence>
<dbReference type="RefSeq" id="WP_055731502.1">
    <property type="nucleotide sequence ID" value="NZ_BMDY01000002.1"/>
</dbReference>